<evidence type="ECO:0000313" key="2">
    <source>
        <dbReference type="EMBL" id="KAJ1912948.1"/>
    </source>
</evidence>
<organism evidence="2 3">
    <name type="scientific">Tieghemiomyces parasiticus</name>
    <dbReference type="NCBI Taxonomy" id="78921"/>
    <lineage>
        <taxon>Eukaryota</taxon>
        <taxon>Fungi</taxon>
        <taxon>Fungi incertae sedis</taxon>
        <taxon>Zoopagomycota</taxon>
        <taxon>Kickxellomycotina</taxon>
        <taxon>Dimargaritomycetes</taxon>
        <taxon>Dimargaritales</taxon>
        <taxon>Dimargaritaceae</taxon>
        <taxon>Tieghemiomyces</taxon>
    </lineage>
</organism>
<proteinExistence type="predicted"/>
<evidence type="ECO:0000259" key="1">
    <source>
        <dbReference type="Pfam" id="PF25871"/>
    </source>
</evidence>
<dbReference type="Proteomes" id="UP001150569">
    <property type="component" value="Unassembled WGS sequence"/>
</dbReference>
<dbReference type="Pfam" id="PF25871">
    <property type="entry name" value="HTH_76"/>
    <property type="match status" value="1"/>
</dbReference>
<dbReference type="AlphaFoldDB" id="A0A9W7ZUQ8"/>
<keyword evidence="3" id="KW-1185">Reference proteome</keyword>
<sequence length="79" mass="9235">MDRPDQAELEATYRQYDEFDFDRDLDFRTGLAQLFPGVNLASIPAADLAKARWFYFTKYVPADHSKEAEDPHFNICFII</sequence>
<name>A0A9W7ZUQ8_9FUNG</name>
<feature type="domain" description="PEX14-like helix-turn-helix" evidence="1">
    <location>
        <begin position="10"/>
        <end position="60"/>
    </location>
</feature>
<gene>
    <name evidence="2" type="ORF">IWQ60_009429</name>
</gene>
<evidence type="ECO:0000313" key="3">
    <source>
        <dbReference type="Proteomes" id="UP001150569"/>
    </source>
</evidence>
<dbReference type="EMBL" id="JANBPT010000787">
    <property type="protein sequence ID" value="KAJ1912948.1"/>
    <property type="molecule type" value="Genomic_DNA"/>
</dbReference>
<reference evidence="2" key="1">
    <citation type="submission" date="2022-07" db="EMBL/GenBank/DDBJ databases">
        <title>Phylogenomic reconstructions and comparative analyses of Kickxellomycotina fungi.</title>
        <authorList>
            <person name="Reynolds N.K."/>
            <person name="Stajich J.E."/>
            <person name="Barry K."/>
            <person name="Grigoriev I.V."/>
            <person name="Crous P."/>
            <person name="Smith M.E."/>
        </authorList>
    </citation>
    <scope>NUCLEOTIDE SEQUENCE</scope>
    <source>
        <strain evidence="2">RSA 861</strain>
    </source>
</reference>
<protein>
    <recommendedName>
        <fullName evidence="1">PEX14-like helix-turn-helix domain-containing protein</fullName>
    </recommendedName>
</protein>
<comment type="caution">
    <text evidence="2">The sequence shown here is derived from an EMBL/GenBank/DDBJ whole genome shotgun (WGS) entry which is preliminary data.</text>
</comment>
<accession>A0A9W7ZUQ8</accession>
<dbReference type="InterPro" id="IPR058841">
    <property type="entry name" value="HTH_76"/>
</dbReference>